<proteinExistence type="predicted"/>
<comment type="caution">
    <text evidence="1">The sequence shown here is derived from an EMBL/GenBank/DDBJ whole genome shotgun (WGS) entry which is preliminary data.</text>
</comment>
<reference evidence="1 2" key="1">
    <citation type="journal article" date="2019" name="ISME J.">
        <title>Genome analyses of uncultured TG2/ZB3 bacteria in 'Margulisbacteria' specifically attached to ectosymbiotic spirochetes of protists in the termite gut.</title>
        <authorList>
            <person name="Utami Y.D."/>
            <person name="Kuwahara H."/>
            <person name="Igai K."/>
            <person name="Murakami T."/>
            <person name="Sugaya K."/>
            <person name="Morikawa T."/>
            <person name="Nagura Y."/>
            <person name="Yuki M."/>
            <person name="Deevong P."/>
            <person name="Inoue T."/>
            <person name="Kihara K."/>
            <person name="Lo N."/>
            <person name="Yamada A."/>
            <person name="Ohkuma M."/>
            <person name="Hongoh Y."/>
        </authorList>
    </citation>
    <scope>NUCLEOTIDE SEQUENCE [LARGE SCALE GENOMIC DNA]</scope>
    <source>
        <strain evidence="1">NkOx7-01</strain>
    </source>
</reference>
<sequence>MKQQQDQDPTLEYKTEYNALLEREKKAEAYLNNESIPLDERMSWSQTYNDICKRLGWLLQQIGRYTPDEISFGFKSPIQGGLFVGVKPEEVIA</sequence>
<accession>A0A388TDQ0</accession>
<protein>
    <submittedName>
        <fullName evidence="1">Uncharacterized protein</fullName>
    </submittedName>
</protein>
<gene>
    <name evidence="1" type="ORF">NO1_2148</name>
</gene>
<organism evidence="1 2">
    <name type="scientific">Termititenax aidoneus</name>
    <dbReference type="NCBI Taxonomy" id="2218524"/>
    <lineage>
        <taxon>Bacteria</taxon>
        <taxon>Bacillati</taxon>
        <taxon>Candidatus Margulisiibacteriota</taxon>
        <taxon>Candidatus Termititenacia</taxon>
        <taxon>Candidatus Termititenacales</taxon>
        <taxon>Candidatus Termititenacaceae</taxon>
        <taxon>Candidatus Termititenax</taxon>
    </lineage>
</organism>
<dbReference type="EMBL" id="BGZN01000155">
    <property type="protein sequence ID" value="GBR75087.1"/>
    <property type="molecule type" value="Genomic_DNA"/>
</dbReference>
<evidence type="ECO:0000313" key="1">
    <source>
        <dbReference type="EMBL" id="GBR75087.1"/>
    </source>
</evidence>
<keyword evidence="2" id="KW-1185">Reference proteome</keyword>
<name>A0A388TDQ0_TERA1</name>
<evidence type="ECO:0000313" key="2">
    <source>
        <dbReference type="Proteomes" id="UP000269352"/>
    </source>
</evidence>
<dbReference type="AlphaFoldDB" id="A0A388TDQ0"/>
<dbReference type="Proteomes" id="UP000269352">
    <property type="component" value="Unassembled WGS sequence"/>
</dbReference>